<proteinExistence type="predicted"/>
<evidence type="ECO:0000313" key="3">
    <source>
        <dbReference type="EMBL" id="SFV26558.1"/>
    </source>
</evidence>
<keyword evidence="1" id="KW-0812">Transmembrane</keyword>
<dbReference type="Pfam" id="PF07811">
    <property type="entry name" value="TadE"/>
    <property type="match status" value="1"/>
</dbReference>
<dbReference type="Proteomes" id="UP000199074">
    <property type="component" value="Unassembled WGS sequence"/>
</dbReference>
<feature type="domain" description="TadE-like" evidence="2">
    <location>
        <begin position="18"/>
        <end position="60"/>
    </location>
</feature>
<protein>
    <submittedName>
        <fullName evidence="3">TadE-like protein</fullName>
    </submittedName>
</protein>
<name>A0A1I7MW11_9HYPH</name>
<sequence>MTLSLRRLTRVLRRDTRGAAAVEFAMVVPLLLALIFSTLEAGWIMLQSIMLDRALDMTVRELRVGSFENPTQEAMRLRVCERAMILADCNRALALELIPIQNAASYPTDAVRCVNRSNPIAPVLRFSAGARADIMFVRACFVVSPITPGLGLAMALTKDESGAVRLVSKSAFANEPA</sequence>
<organism evidence="3 4">
    <name type="scientific">Devosia crocina</name>
    <dbReference type="NCBI Taxonomy" id="429728"/>
    <lineage>
        <taxon>Bacteria</taxon>
        <taxon>Pseudomonadati</taxon>
        <taxon>Pseudomonadota</taxon>
        <taxon>Alphaproteobacteria</taxon>
        <taxon>Hyphomicrobiales</taxon>
        <taxon>Devosiaceae</taxon>
        <taxon>Devosia</taxon>
    </lineage>
</organism>
<feature type="transmembrane region" description="Helical" evidence="1">
    <location>
        <begin position="21"/>
        <end position="46"/>
    </location>
</feature>
<dbReference type="AlphaFoldDB" id="A0A1I7MW11"/>
<evidence type="ECO:0000259" key="2">
    <source>
        <dbReference type="Pfam" id="PF07811"/>
    </source>
</evidence>
<keyword evidence="4" id="KW-1185">Reference proteome</keyword>
<dbReference type="RefSeq" id="WP_092419291.1">
    <property type="nucleotide sequence ID" value="NZ_FPCK01000001.1"/>
</dbReference>
<reference evidence="3 4" key="1">
    <citation type="submission" date="2016-10" db="EMBL/GenBank/DDBJ databases">
        <authorList>
            <person name="de Groot N.N."/>
        </authorList>
    </citation>
    <scope>NUCLEOTIDE SEQUENCE [LARGE SCALE GENOMIC DNA]</scope>
    <source>
        <strain evidence="3 4">IPL20</strain>
    </source>
</reference>
<dbReference type="EMBL" id="FPCK01000001">
    <property type="protein sequence ID" value="SFV26558.1"/>
    <property type="molecule type" value="Genomic_DNA"/>
</dbReference>
<dbReference type="STRING" id="429728.SAMN05216456_0040"/>
<dbReference type="InterPro" id="IPR012495">
    <property type="entry name" value="TadE-like_dom"/>
</dbReference>
<gene>
    <name evidence="3" type="ORF">SAMN05216456_0040</name>
</gene>
<accession>A0A1I7MW11</accession>
<evidence type="ECO:0000313" key="4">
    <source>
        <dbReference type="Proteomes" id="UP000199074"/>
    </source>
</evidence>
<dbReference type="OrthoDB" id="7907064at2"/>
<evidence type="ECO:0000256" key="1">
    <source>
        <dbReference type="SAM" id="Phobius"/>
    </source>
</evidence>
<keyword evidence="1" id="KW-0472">Membrane</keyword>
<keyword evidence="1" id="KW-1133">Transmembrane helix</keyword>